<organism evidence="1">
    <name type="scientific">termite gut metagenome</name>
    <dbReference type="NCBI Taxonomy" id="433724"/>
    <lineage>
        <taxon>unclassified sequences</taxon>
        <taxon>metagenomes</taxon>
        <taxon>organismal metagenomes</taxon>
    </lineage>
</organism>
<dbReference type="Gene3D" id="1.10.10.60">
    <property type="entry name" value="Homeodomain-like"/>
    <property type="match status" value="1"/>
</dbReference>
<comment type="caution">
    <text evidence="1">The sequence shown here is derived from an EMBL/GenBank/DDBJ whole genome shotgun (WGS) entry which is preliminary data.</text>
</comment>
<sequence length="126" mass="15031">MVRRERKFYSKEFRERVLTAYYNSNESLAMIAHRFQVKQDTVSSWVYRKISSSNQENTITLEASNLMPMKKEKLTPEQMEQRILDLEQELEQEKMRSICLDKMIDIAERELKIGIRKKSGAKQPKK</sequence>
<protein>
    <recommendedName>
        <fullName evidence="2">Transposase</fullName>
    </recommendedName>
</protein>
<dbReference type="SUPFAM" id="SSF46689">
    <property type="entry name" value="Homeodomain-like"/>
    <property type="match status" value="1"/>
</dbReference>
<evidence type="ECO:0008006" key="2">
    <source>
        <dbReference type="Google" id="ProtNLM"/>
    </source>
</evidence>
<gene>
    <name evidence="1" type="ORF">EZS27_018928</name>
</gene>
<dbReference type="AlphaFoldDB" id="A0A5J4REN6"/>
<dbReference type="InterPro" id="IPR009057">
    <property type="entry name" value="Homeodomain-like_sf"/>
</dbReference>
<accession>A0A5J4REN6</accession>
<name>A0A5J4REN6_9ZZZZ</name>
<dbReference type="EMBL" id="SNRY01001223">
    <property type="protein sequence ID" value="KAA6332576.1"/>
    <property type="molecule type" value="Genomic_DNA"/>
</dbReference>
<evidence type="ECO:0000313" key="1">
    <source>
        <dbReference type="EMBL" id="KAA6332576.1"/>
    </source>
</evidence>
<proteinExistence type="predicted"/>
<reference evidence="1" key="1">
    <citation type="submission" date="2019-03" db="EMBL/GenBank/DDBJ databases">
        <title>Single cell metagenomics reveals metabolic interactions within the superorganism composed of flagellate Streblomastix strix and complex community of Bacteroidetes bacteria on its surface.</title>
        <authorList>
            <person name="Treitli S.C."/>
            <person name="Kolisko M."/>
            <person name="Husnik F."/>
            <person name="Keeling P."/>
            <person name="Hampl V."/>
        </authorList>
    </citation>
    <scope>NUCLEOTIDE SEQUENCE</scope>
    <source>
        <strain evidence="1">STM</strain>
    </source>
</reference>